<comment type="caution">
    <text evidence="1">The sequence shown here is derived from an EMBL/GenBank/DDBJ whole genome shotgun (WGS) entry which is preliminary data.</text>
</comment>
<organism evidence="1">
    <name type="scientific">marine sediment metagenome</name>
    <dbReference type="NCBI Taxonomy" id="412755"/>
    <lineage>
        <taxon>unclassified sequences</taxon>
        <taxon>metagenomes</taxon>
        <taxon>ecological metagenomes</taxon>
    </lineage>
</organism>
<name>X1LZP2_9ZZZZ</name>
<dbReference type="Gene3D" id="2.30.40.10">
    <property type="entry name" value="Urease, subunit C, domain 1"/>
    <property type="match status" value="1"/>
</dbReference>
<accession>X1LZP2</accession>
<protein>
    <recommendedName>
        <fullName evidence="2">Amidohydrolase-related domain-containing protein</fullName>
    </recommendedName>
</protein>
<evidence type="ECO:0000313" key="1">
    <source>
        <dbReference type="EMBL" id="GAI24538.1"/>
    </source>
</evidence>
<gene>
    <name evidence="1" type="ORF">S06H3_31819</name>
</gene>
<proteinExistence type="predicted"/>
<dbReference type="InterPro" id="IPR011059">
    <property type="entry name" value="Metal-dep_hydrolase_composite"/>
</dbReference>
<feature type="non-terminal residue" evidence="1">
    <location>
        <position position="42"/>
    </location>
</feature>
<sequence>MCKLILINGTVITLDEKNRIIEDGAVLIEEGKIVKIGLSSDL</sequence>
<evidence type="ECO:0008006" key="2">
    <source>
        <dbReference type="Google" id="ProtNLM"/>
    </source>
</evidence>
<dbReference type="EMBL" id="BARV01018863">
    <property type="protein sequence ID" value="GAI24538.1"/>
    <property type="molecule type" value="Genomic_DNA"/>
</dbReference>
<reference evidence="1" key="1">
    <citation type="journal article" date="2014" name="Front. Microbiol.">
        <title>High frequency of phylogenetically diverse reductive dehalogenase-homologous genes in deep subseafloor sedimentary metagenomes.</title>
        <authorList>
            <person name="Kawai M."/>
            <person name="Futagami T."/>
            <person name="Toyoda A."/>
            <person name="Takaki Y."/>
            <person name="Nishi S."/>
            <person name="Hori S."/>
            <person name="Arai W."/>
            <person name="Tsubouchi T."/>
            <person name="Morono Y."/>
            <person name="Uchiyama I."/>
            <person name="Ito T."/>
            <person name="Fujiyama A."/>
            <person name="Inagaki F."/>
            <person name="Takami H."/>
        </authorList>
    </citation>
    <scope>NUCLEOTIDE SEQUENCE</scope>
    <source>
        <strain evidence="1">Expedition CK06-06</strain>
    </source>
</reference>
<dbReference type="GO" id="GO:0016810">
    <property type="term" value="F:hydrolase activity, acting on carbon-nitrogen (but not peptide) bonds"/>
    <property type="evidence" value="ECO:0007669"/>
    <property type="project" value="InterPro"/>
</dbReference>
<dbReference type="AlphaFoldDB" id="X1LZP2"/>
<dbReference type="SUPFAM" id="SSF51338">
    <property type="entry name" value="Composite domain of metallo-dependent hydrolases"/>
    <property type="match status" value="1"/>
</dbReference>